<dbReference type="InterPro" id="IPR050266">
    <property type="entry name" value="AB_hydrolase_sf"/>
</dbReference>
<name>A0A8J3IVL1_9CHLR</name>
<dbReference type="GO" id="GO:0003824">
    <property type="term" value="F:catalytic activity"/>
    <property type="evidence" value="ECO:0007669"/>
    <property type="project" value="InterPro"/>
</dbReference>
<comment type="caution">
    <text evidence="2">The sequence shown here is derived from an EMBL/GenBank/DDBJ whole genome shotgun (WGS) entry which is preliminary data.</text>
</comment>
<evidence type="ECO:0000313" key="3">
    <source>
        <dbReference type="Proteomes" id="UP000597444"/>
    </source>
</evidence>
<dbReference type="PANTHER" id="PTHR43798:SF33">
    <property type="entry name" value="HYDROLASE, PUTATIVE (AFU_ORTHOLOGUE AFUA_2G14860)-RELATED"/>
    <property type="match status" value="1"/>
</dbReference>
<reference evidence="2" key="1">
    <citation type="submission" date="2020-10" db="EMBL/GenBank/DDBJ databases">
        <title>Taxonomic study of unclassified bacteria belonging to the class Ktedonobacteria.</title>
        <authorList>
            <person name="Yabe S."/>
            <person name="Wang C.M."/>
            <person name="Zheng Y."/>
            <person name="Sakai Y."/>
            <person name="Cavaletti L."/>
            <person name="Monciardini P."/>
            <person name="Donadio S."/>
        </authorList>
    </citation>
    <scope>NUCLEOTIDE SEQUENCE</scope>
    <source>
        <strain evidence="2">ID150040</strain>
    </source>
</reference>
<evidence type="ECO:0000259" key="1">
    <source>
        <dbReference type="Pfam" id="PF00561"/>
    </source>
</evidence>
<dbReference type="PANTHER" id="PTHR43798">
    <property type="entry name" value="MONOACYLGLYCEROL LIPASE"/>
    <property type="match status" value="1"/>
</dbReference>
<dbReference type="AlphaFoldDB" id="A0A8J3IVL1"/>
<organism evidence="2 3">
    <name type="scientific">Reticulibacter mediterranei</name>
    <dbReference type="NCBI Taxonomy" id="2778369"/>
    <lineage>
        <taxon>Bacteria</taxon>
        <taxon>Bacillati</taxon>
        <taxon>Chloroflexota</taxon>
        <taxon>Ktedonobacteria</taxon>
        <taxon>Ktedonobacterales</taxon>
        <taxon>Reticulibacteraceae</taxon>
        <taxon>Reticulibacter</taxon>
    </lineage>
</organism>
<dbReference type="PRINTS" id="PR00412">
    <property type="entry name" value="EPOXHYDRLASE"/>
</dbReference>
<dbReference type="SUPFAM" id="SSF53474">
    <property type="entry name" value="alpha/beta-Hydrolases"/>
    <property type="match status" value="1"/>
</dbReference>
<evidence type="ECO:0000313" key="2">
    <source>
        <dbReference type="EMBL" id="GHO97572.1"/>
    </source>
</evidence>
<dbReference type="RefSeq" id="WP_220208108.1">
    <property type="nucleotide sequence ID" value="NZ_BNJK01000001.1"/>
</dbReference>
<accession>A0A8J3IVL1</accession>
<dbReference type="Gene3D" id="3.40.50.1820">
    <property type="entry name" value="alpha/beta hydrolase"/>
    <property type="match status" value="1"/>
</dbReference>
<keyword evidence="3" id="KW-1185">Reference proteome</keyword>
<protein>
    <submittedName>
        <fullName evidence="2">Haloalkane dehalogenase 3</fullName>
    </submittedName>
</protein>
<dbReference type="Pfam" id="PF00561">
    <property type="entry name" value="Abhydrolase_1"/>
    <property type="match status" value="1"/>
</dbReference>
<dbReference type="GO" id="GO:0016020">
    <property type="term" value="C:membrane"/>
    <property type="evidence" value="ECO:0007669"/>
    <property type="project" value="TreeGrafter"/>
</dbReference>
<dbReference type="NCBIfam" id="NF002938">
    <property type="entry name" value="PRK03592.1"/>
    <property type="match status" value="1"/>
</dbReference>
<dbReference type="InterPro" id="IPR000073">
    <property type="entry name" value="AB_hydrolase_1"/>
</dbReference>
<gene>
    <name evidence="2" type="primary">dhaA_4</name>
    <name evidence="2" type="ORF">KSF_076200</name>
</gene>
<feature type="domain" description="AB hydrolase-1" evidence="1">
    <location>
        <begin position="30"/>
        <end position="149"/>
    </location>
</feature>
<sequence>MINASMPYTKKYCTVLGQRMAYVEVGQGDPIIFMHGNAASAYLWRNILPYVQHQARCIAPDLLGMGDSAKLATAGPGAYSFFEQSRYLDALLEALDVTRKVTFVGMDWGAALSFYWAYRHPEAVKGLVYMEALVQPLTWEQWPELPRPAFRQVRTPAGEQMILRDNFFIEEVIPNMTVLRHLTAAEMEAYRAPFREPGESRRPILTLLRSLPMNGEPADIVVIVQSYSEWLARTPIPKLFINGEPGGNLTGSQREYCRTWPNQTEITVAGIHMLPEDAPDQIGAALAQWYCTI</sequence>
<proteinExistence type="predicted"/>
<dbReference type="Proteomes" id="UP000597444">
    <property type="component" value="Unassembled WGS sequence"/>
</dbReference>
<dbReference type="PRINTS" id="PR00111">
    <property type="entry name" value="ABHYDROLASE"/>
</dbReference>
<dbReference type="InterPro" id="IPR029058">
    <property type="entry name" value="AB_hydrolase_fold"/>
</dbReference>
<dbReference type="EMBL" id="BNJK01000001">
    <property type="protein sequence ID" value="GHO97572.1"/>
    <property type="molecule type" value="Genomic_DNA"/>
</dbReference>
<dbReference type="InterPro" id="IPR000639">
    <property type="entry name" value="Epox_hydrolase-like"/>
</dbReference>